<name>A0A5A5TJM2_9CHLR</name>
<gene>
    <name evidence="1" type="ORF">KDI_48300</name>
</gene>
<dbReference type="Proteomes" id="UP000322530">
    <property type="component" value="Unassembled WGS sequence"/>
</dbReference>
<reference evidence="1 2" key="1">
    <citation type="submission" date="2019-01" db="EMBL/GenBank/DDBJ databases">
        <title>Draft genome sequence of Dictyobacter sp. Uno17.</title>
        <authorList>
            <person name="Wang C.M."/>
            <person name="Zheng Y."/>
            <person name="Sakai Y."/>
            <person name="Abe K."/>
            <person name="Yokota A."/>
            <person name="Yabe S."/>
        </authorList>
    </citation>
    <scope>NUCLEOTIDE SEQUENCE [LARGE SCALE GENOMIC DNA]</scope>
    <source>
        <strain evidence="1 2">Uno17</strain>
    </source>
</reference>
<comment type="caution">
    <text evidence="1">The sequence shown here is derived from an EMBL/GenBank/DDBJ whole genome shotgun (WGS) entry which is preliminary data.</text>
</comment>
<dbReference type="EMBL" id="BIXY01000102">
    <property type="protein sequence ID" value="GCF11266.1"/>
    <property type="molecule type" value="Genomic_DNA"/>
</dbReference>
<organism evidence="1 2">
    <name type="scientific">Dictyobacter arantiisoli</name>
    <dbReference type="NCBI Taxonomy" id="2014874"/>
    <lineage>
        <taxon>Bacteria</taxon>
        <taxon>Bacillati</taxon>
        <taxon>Chloroflexota</taxon>
        <taxon>Ktedonobacteria</taxon>
        <taxon>Ktedonobacterales</taxon>
        <taxon>Dictyobacteraceae</taxon>
        <taxon>Dictyobacter</taxon>
    </lineage>
</organism>
<protein>
    <submittedName>
        <fullName evidence="1">Uncharacterized protein</fullName>
    </submittedName>
</protein>
<accession>A0A5A5TJM2</accession>
<dbReference type="RefSeq" id="WP_149404103.1">
    <property type="nucleotide sequence ID" value="NZ_BIXY01000102.1"/>
</dbReference>
<keyword evidence="2" id="KW-1185">Reference proteome</keyword>
<sequence>MCYHKKQLIAIEAARVANVTPVAQVIESPMTTTEASVGVVDDDLEALLAVVEQQHATAIRTLPEAAQAITEKLTSGQPISDLCSVGVLNQRNQGFSLFR</sequence>
<evidence type="ECO:0000313" key="1">
    <source>
        <dbReference type="EMBL" id="GCF11266.1"/>
    </source>
</evidence>
<dbReference type="AlphaFoldDB" id="A0A5A5TJM2"/>
<evidence type="ECO:0000313" key="2">
    <source>
        <dbReference type="Proteomes" id="UP000322530"/>
    </source>
</evidence>
<proteinExistence type="predicted"/>